<protein>
    <submittedName>
        <fullName evidence="2">Uncharacterized protein</fullName>
    </submittedName>
</protein>
<evidence type="ECO:0000256" key="1">
    <source>
        <dbReference type="SAM" id="MobiDB-lite"/>
    </source>
</evidence>
<evidence type="ECO:0000313" key="2">
    <source>
        <dbReference type="EMBL" id="MBX48816.1"/>
    </source>
</evidence>
<feature type="region of interest" description="Disordered" evidence="1">
    <location>
        <begin position="74"/>
        <end position="93"/>
    </location>
</feature>
<feature type="compositionally biased region" description="Basic residues" evidence="1">
    <location>
        <begin position="80"/>
        <end position="93"/>
    </location>
</feature>
<proteinExistence type="predicted"/>
<accession>A0A2P2P1Z4</accession>
<organism evidence="2">
    <name type="scientific">Rhizophora mucronata</name>
    <name type="common">Asiatic mangrove</name>
    <dbReference type="NCBI Taxonomy" id="61149"/>
    <lineage>
        <taxon>Eukaryota</taxon>
        <taxon>Viridiplantae</taxon>
        <taxon>Streptophyta</taxon>
        <taxon>Embryophyta</taxon>
        <taxon>Tracheophyta</taxon>
        <taxon>Spermatophyta</taxon>
        <taxon>Magnoliopsida</taxon>
        <taxon>eudicotyledons</taxon>
        <taxon>Gunneridae</taxon>
        <taxon>Pentapetalae</taxon>
        <taxon>rosids</taxon>
        <taxon>fabids</taxon>
        <taxon>Malpighiales</taxon>
        <taxon>Rhizophoraceae</taxon>
        <taxon>Rhizophora</taxon>
    </lineage>
</organism>
<reference evidence="2" key="1">
    <citation type="submission" date="2018-02" db="EMBL/GenBank/DDBJ databases">
        <title>Rhizophora mucronata_Transcriptome.</title>
        <authorList>
            <person name="Meera S.P."/>
            <person name="Sreeshan A."/>
            <person name="Augustine A."/>
        </authorList>
    </citation>
    <scope>NUCLEOTIDE SEQUENCE</scope>
    <source>
        <tissue evidence="2">Leaf</tissue>
    </source>
</reference>
<sequence>MIDQLIRSHISLSEAGAVHRENDAGEASTSYLARRNGSPVRQWMTKLTTPDISISESSTILPQNLKENTLKSKLAEARSKGRHSRLKIFKNSS</sequence>
<name>A0A2P2P1Z4_RHIMU</name>
<dbReference type="EMBL" id="GGEC01068332">
    <property type="protein sequence ID" value="MBX48816.1"/>
    <property type="molecule type" value="Transcribed_RNA"/>
</dbReference>
<dbReference type="AlphaFoldDB" id="A0A2P2P1Z4"/>